<gene>
    <name evidence="2" type="ORF">GA0074692_5092</name>
</gene>
<evidence type="ECO:0000313" key="2">
    <source>
        <dbReference type="EMBL" id="SCL38667.1"/>
    </source>
</evidence>
<evidence type="ECO:0000256" key="1">
    <source>
        <dbReference type="SAM" id="Phobius"/>
    </source>
</evidence>
<accession>A0A1C6TAJ5</accession>
<dbReference type="OrthoDB" id="3684935at2"/>
<feature type="transmembrane region" description="Helical" evidence="1">
    <location>
        <begin position="37"/>
        <end position="56"/>
    </location>
</feature>
<organism evidence="2 3">
    <name type="scientific">Micromonospora pallida</name>
    <dbReference type="NCBI Taxonomy" id="145854"/>
    <lineage>
        <taxon>Bacteria</taxon>
        <taxon>Bacillati</taxon>
        <taxon>Actinomycetota</taxon>
        <taxon>Actinomycetes</taxon>
        <taxon>Micromonosporales</taxon>
        <taxon>Micromonosporaceae</taxon>
        <taxon>Micromonospora</taxon>
    </lineage>
</organism>
<proteinExistence type="predicted"/>
<protein>
    <submittedName>
        <fullName evidence="2">Sap, sulfolipid-1-addressing protein</fullName>
    </submittedName>
</protein>
<feature type="transmembrane region" description="Helical" evidence="1">
    <location>
        <begin position="115"/>
        <end position="140"/>
    </location>
</feature>
<feature type="transmembrane region" description="Helical" evidence="1">
    <location>
        <begin position="6"/>
        <end position="25"/>
    </location>
</feature>
<dbReference type="EMBL" id="FMHW01000002">
    <property type="protein sequence ID" value="SCL38667.1"/>
    <property type="molecule type" value="Genomic_DNA"/>
</dbReference>
<keyword evidence="1" id="KW-0472">Membrane</keyword>
<keyword evidence="3" id="KW-1185">Reference proteome</keyword>
<keyword evidence="1" id="KW-0812">Transmembrane</keyword>
<reference evidence="3" key="1">
    <citation type="submission" date="2016-06" db="EMBL/GenBank/DDBJ databases">
        <authorList>
            <person name="Varghese N."/>
            <person name="Submissions Spin"/>
        </authorList>
    </citation>
    <scope>NUCLEOTIDE SEQUENCE [LARGE SCALE GENOMIC DNA]</scope>
    <source>
        <strain evidence="3">DSM 43817</strain>
    </source>
</reference>
<dbReference type="InterPro" id="IPR021315">
    <property type="entry name" value="Gap/Sap"/>
</dbReference>
<sequence>MNLPSVLPLALVMIAGPQIISAIFLASTRNARRNSLAFVLGAGLALLLALSVWYIVFRTVRHTADATGGGGGGHRLLDWVVLVVLVALIPMVYARRGRQPKWMKRLEEANPRFAFGLGFLLLAAMPTDEATMLTVAASLAGHHRPWWHLLPFAGLTLLLLALPLLSLLALGQRALAVLPKIRNWADSHAWVVSELVILIFIATTVHDLLS</sequence>
<feature type="transmembrane region" description="Helical" evidence="1">
    <location>
        <begin position="189"/>
        <end position="209"/>
    </location>
</feature>
<dbReference type="Proteomes" id="UP000198959">
    <property type="component" value="Unassembled WGS sequence"/>
</dbReference>
<evidence type="ECO:0000313" key="3">
    <source>
        <dbReference type="Proteomes" id="UP000198959"/>
    </source>
</evidence>
<dbReference type="Pfam" id="PF11139">
    <property type="entry name" value="SfLAP"/>
    <property type="match status" value="1"/>
</dbReference>
<name>A0A1C6TAJ5_9ACTN</name>
<dbReference type="AlphaFoldDB" id="A0A1C6TAJ5"/>
<feature type="transmembrane region" description="Helical" evidence="1">
    <location>
        <begin position="76"/>
        <end position="94"/>
    </location>
</feature>
<feature type="transmembrane region" description="Helical" evidence="1">
    <location>
        <begin position="146"/>
        <end position="168"/>
    </location>
</feature>
<keyword evidence="1" id="KW-1133">Transmembrane helix</keyword>
<dbReference type="RefSeq" id="WP_091648172.1">
    <property type="nucleotide sequence ID" value="NZ_FMHW01000002.1"/>
</dbReference>